<dbReference type="Proteomes" id="UP000220691">
    <property type="component" value="Unassembled WGS sequence"/>
</dbReference>
<accession>A0A9X6U621</accession>
<comment type="caution">
    <text evidence="1">The sequence shown here is derived from an EMBL/GenBank/DDBJ whole genome shotgun (WGS) entry which is preliminary data.</text>
</comment>
<evidence type="ECO:0000313" key="2">
    <source>
        <dbReference type="Proteomes" id="UP000220691"/>
    </source>
</evidence>
<organism evidence="1 2">
    <name type="scientific">Bacillus cereus</name>
    <dbReference type="NCBI Taxonomy" id="1396"/>
    <lineage>
        <taxon>Bacteria</taxon>
        <taxon>Bacillati</taxon>
        <taxon>Bacillota</taxon>
        <taxon>Bacilli</taxon>
        <taxon>Bacillales</taxon>
        <taxon>Bacillaceae</taxon>
        <taxon>Bacillus</taxon>
        <taxon>Bacillus cereus group</taxon>
    </lineage>
</organism>
<sequence>MNNLISYKEFEDYPQFENREEAVKWLKGKYGKDFFFFSESNYNKEPIYCYIYVLNREIYNRMQEYKNRTKSDFFPSWDPETKGFTSSFQEILIWDDDKVQVQSPAM</sequence>
<proteinExistence type="predicted"/>
<gene>
    <name evidence="1" type="ORF">CN553_30995</name>
</gene>
<dbReference type="RefSeq" id="WP_098128096.1">
    <property type="nucleotide sequence ID" value="NZ_NUAN01000324.1"/>
</dbReference>
<dbReference type="EMBL" id="NUAN01000324">
    <property type="protein sequence ID" value="PEN78353.1"/>
    <property type="molecule type" value="Genomic_DNA"/>
</dbReference>
<dbReference type="AlphaFoldDB" id="A0A9X6U621"/>
<name>A0A9X6U621_BACCE</name>
<evidence type="ECO:0000313" key="1">
    <source>
        <dbReference type="EMBL" id="PEN78353.1"/>
    </source>
</evidence>
<reference evidence="1 2" key="1">
    <citation type="submission" date="2017-09" db="EMBL/GenBank/DDBJ databases">
        <title>Large-scale bioinformatics analysis of Bacillus genomes uncovers conserved roles of natural products in bacterial physiology.</title>
        <authorList>
            <consortium name="Agbiome Team Llc"/>
            <person name="Bleich R.M."/>
            <person name="Kirk G.J."/>
            <person name="Santa Maria K.C."/>
            <person name="Allen S.E."/>
            <person name="Farag S."/>
            <person name="Shank E.A."/>
            <person name="Bowers A."/>
        </authorList>
    </citation>
    <scope>NUCLEOTIDE SEQUENCE [LARGE SCALE GENOMIC DNA]</scope>
    <source>
        <strain evidence="1 2">AFS027647</strain>
    </source>
</reference>
<protein>
    <submittedName>
        <fullName evidence="1">Uncharacterized protein</fullName>
    </submittedName>
</protein>